<dbReference type="AlphaFoldDB" id="A0A1F5RIM6"/>
<name>A0A1F5RIM6_9BACT</name>
<dbReference type="EMBL" id="MFFM01000009">
    <property type="protein sequence ID" value="OGF14033.1"/>
    <property type="molecule type" value="Genomic_DNA"/>
</dbReference>
<evidence type="ECO:0000313" key="2">
    <source>
        <dbReference type="Proteomes" id="UP000177230"/>
    </source>
</evidence>
<accession>A0A1F5RIM6</accession>
<sequence length="122" mass="14451">MPIKKYHEEFDLFLSSKGVLLPDGQYGVVHTFMDKGVGSFGANHRELDIYHREEGLRSWLNGKYNVIGQHRATDWLRAGLGHICLDVVESNLPNKYTWDHVYEKAYQLMKRMRWNKSRFIFF</sequence>
<proteinExistence type="predicted"/>
<evidence type="ECO:0008006" key="3">
    <source>
        <dbReference type="Google" id="ProtNLM"/>
    </source>
</evidence>
<reference evidence="1 2" key="1">
    <citation type="journal article" date="2016" name="Nat. Commun.">
        <title>Thousands of microbial genomes shed light on interconnected biogeochemical processes in an aquifer system.</title>
        <authorList>
            <person name="Anantharaman K."/>
            <person name="Brown C.T."/>
            <person name="Hug L.A."/>
            <person name="Sharon I."/>
            <person name="Castelle C.J."/>
            <person name="Probst A.J."/>
            <person name="Thomas B.C."/>
            <person name="Singh A."/>
            <person name="Wilkins M.J."/>
            <person name="Karaoz U."/>
            <person name="Brodie E.L."/>
            <person name="Williams K.H."/>
            <person name="Hubbard S.S."/>
            <person name="Banfield J.F."/>
        </authorList>
    </citation>
    <scope>NUCLEOTIDE SEQUENCE [LARGE SCALE GENOMIC DNA]</scope>
</reference>
<protein>
    <recommendedName>
        <fullName evidence="3">Phospholipase C/D domain-containing protein</fullName>
    </recommendedName>
</protein>
<dbReference type="Proteomes" id="UP000177230">
    <property type="component" value="Unassembled WGS sequence"/>
</dbReference>
<gene>
    <name evidence="1" type="ORF">A2024_05730</name>
</gene>
<evidence type="ECO:0000313" key="1">
    <source>
        <dbReference type="EMBL" id="OGF14033.1"/>
    </source>
</evidence>
<comment type="caution">
    <text evidence="1">The sequence shown here is derived from an EMBL/GenBank/DDBJ whole genome shotgun (WGS) entry which is preliminary data.</text>
</comment>
<organism evidence="1 2">
    <name type="scientific">Candidatus Edwardsbacteria bacterium GWF2_54_11</name>
    <dbReference type="NCBI Taxonomy" id="1817851"/>
    <lineage>
        <taxon>Bacteria</taxon>
        <taxon>Candidatus Edwardsiibacteriota</taxon>
    </lineage>
</organism>